<keyword evidence="2" id="KW-0946">Virion</keyword>
<comment type="caution">
    <text evidence="2">The sequence shown here is derived from an EMBL/GenBank/DDBJ whole genome shotgun (WGS) entry which is preliminary data.</text>
</comment>
<name>A0ABS5NY02_9BACI</name>
<feature type="compositionally biased region" description="Basic residues" evidence="1">
    <location>
        <begin position="1"/>
        <end position="18"/>
    </location>
</feature>
<reference evidence="2 3" key="1">
    <citation type="submission" date="2021-05" db="EMBL/GenBank/DDBJ databases">
        <title>Novel Bacillus species.</title>
        <authorList>
            <person name="Liu G."/>
        </authorList>
    </citation>
    <scope>NUCLEOTIDE SEQUENCE [LARGE SCALE GENOMIC DNA]</scope>
    <source>
        <strain evidence="2 3">FJAT-49705</strain>
    </source>
</reference>
<dbReference type="Pfam" id="PF10612">
    <property type="entry name" value="Spore-coat_CotZ"/>
    <property type="match status" value="1"/>
</dbReference>
<organism evidence="2 3">
    <name type="scientific">Cytobacillus citreus</name>
    <dbReference type="NCBI Taxonomy" id="2833586"/>
    <lineage>
        <taxon>Bacteria</taxon>
        <taxon>Bacillati</taxon>
        <taxon>Bacillota</taxon>
        <taxon>Bacilli</taxon>
        <taxon>Bacillales</taxon>
        <taxon>Bacillaceae</taxon>
        <taxon>Cytobacillus</taxon>
    </lineage>
</organism>
<protein>
    <submittedName>
        <fullName evidence="2">Spore coat protein</fullName>
    </submittedName>
</protein>
<proteinExistence type="predicted"/>
<accession>A0ABS5NY02</accession>
<evidence type="ECO:0000313" key="3">
    <source>
        <dbReference type="Proteomes" id="UP000681027"/>
    </source>
</evidence>
<evidence type="ECO:0000313" key="2">
    <source>
        <dbReference type="EMBL" id="MBS4192717.1"/>
    </source>
</evidence>
<keyword evidence="2" id="KW-0167">Capsid protein</keyword>
<feature type="compositionally biased region" description="Basic residues" evidence="1">
    <location>
        <begin position="38"/>
        <end position="51"/>
    </location>
</feature>
<gene>
    <name evidence="2" type="ORF">KHA94_21480</name>
</gene>
<feature type="compositionally biased region" description="Basic and acidic residues" evidence="1">
    <location>
        <begin position="19"/>
        <end position="37"/>
    </location>
</feature>
<dbReference type="RefSeq" id="WP_213104166.1">
    <property type="nucleotide sequence ID" value="NZ_JAGYPM010000005.1"/>
</dbReference>
<keyword evidence="3" id="KW-1185">Reference proteome</keyword>
<evidence type="ECO:0000256" key="1">
    <source>
        <dbReference type="SAM" id="MobiDB-lite"/>
    </source>
</evidence>
<dbReference type="EMBL" id="JAGYPM010000005">
    <property type="protein sequence ID" value="MBS4192717.1"/>
    <property type="molecule type" value="Genomic_DNA"/>
</dbReference>
<dbReference type="InterPro" id="IPR019593">
    <property type="entry name" value="Spore_coat_protein_Z/Y"/>
</dbReference>
<dbReference type="Proteomes" id="UP000681027">
    <property type="component" value="Unassembled WGS sequence"/>
</dbReference>
<feature type="region of interest" description="Disordered" evidence="1">
    <location>
        <begin position="1"/>
        <end position="51"/>
    </location>
</feature>
<sequence>MGMCSKRKKKDHHKKHNHHSDDRWEHNDDHGKDDHHEDHHKKHKKHKKKNCKDHHKENCVEEVLEAILKAQKKVKVKREKVCKVSCKESIKELLEEEKKPKKNTVPFILYCDCEPFKGTGVTTFTSHSKKKKFACISTFIFRIKDLDDNCAVLELLTFKPKKCCHEDSGKKCDHKEPSSPCRQIDHKDVDDLIRTGICITVDLSCFCAISCLPAIKL</sequence>